<dbReference type="Pfam" id="PF01585">
    <property type="entry name" value="G-patch"/>
    <property type="match status" value="1"/>
</dbReference>
<evidence type="ECO:0000259" key="2">
    <source>
        <dbReference type="PROSITE" id="PS50174"/>
    </source>
</evidence>
<feature type="region of interest" description="Disordered" evidence="1">
    <location>
        <begin position="103"/>
        <end position="122"/>
    </location>
</feature>
<dbReference type="GeneID" id="63806338"/>
<evidence type="ECO:0000313" key="4">
    <source>
        <dbReference type="Proteomes" id="UP000193922"/>
    </source>
</evidence>
<feature type="region of interest" description="Disordered" evidence="1">
    <location>
        <begin position="185"/>
        <end position="257"/>
    </location>
</feature>
<sequence>MISSFAEQQLAKYGWKQGEGLGKEKTGIKRAITVSRRTDNRGIGSDASQWTSNWWDHLYNKASGTSTPQPEEDPEYAAKVAEAAAQPDTLSEYKGMFVKSATDTPVGQSGASTPKAQGGPVDRTLLVRDGDVHLGVTISDAELFAACEGRMARKGARAEQNGKLARVNGDGMPRPEVAAMIEAALRGEAQSQIMTQSKRKRDTSESEGKKKKDKKHKKEKKSKDKKHKDKESKGKKHKKEKKSKKDKSEKKSKSKSL</sequence>
<dbReference type="SMART" id="SM00443">
    <property type="entry name" value="G_patch"/>
    <property type="match status" value="1"/>
</dbReference>
<feature type="compositionally biased region" description="Basic residues" evidence="1">
    <location>
        <begin position="211"/>
        <end position="245"/>
    </location>
</feature>
<dbReference type="OrthoDB" id="29523at2759"/>
<accession>A0A1Y1WG26</accession>
<feature type="compositionally biased region" description="Polar residues" evidence="1">
    <location>
        <begin position="103"/>
        <end position="115"/>
    </location>
</feature>
<reference evidence="3 4" key="1">
    <citation type="submission" date="2016-07" db="EMBL/GenBank/DDBJ databases">
        <title>Pervasive Adenine N6-methylation of Active Genes in Fungi.</title>
        <authorList>
            <consortium name="DOE Joint Genome Institute"/>
            <person name="Mondo S.J."/>
            <person name="Dannebaum R.O."/>
            <person name="Kuo R.C."/>
            <person name="Labutti K."/>
            <person name="Haridas S."/>
            <person name="Kuo A."/>
            <person name="Salamov A."/>
            <person name="Ahrendt S.R."/>
            <person name="Lipzen A."/>
            <person name="Sullivan W."/>
            <person name="Andreopoulos W.B."/>
            <person name="Clum A."/>
            <person name="Lindquist E."/>
            <person name="Daum C."/>
            <person name="Ramamoorthy G.K."/>
            <person name="Gryganskyi A."/>
            <person name="Culley D."/>
            <person name="Magnuson J.K."/>
            <person name="James T.Y."/>
            <person name="O'Malley M.A."/>
            <person name="Stajich J.E."/>
            <person name="Spatafora J.W."/>
            <person name="Visel A."/>
            <person name="Grigoriev I.V."/>
        </authorList>
    </citation>
    <scope>NUCLEOTIDE SEQUENCE [LARGE SCALE GENOMIC DNA]</scope>
    <source>
        <strain evidence="3 4">ATCC 12442</strain>
    </source>
</reference>
<dbReference type="STRING" id="61395.A0A1Y1WG26"/>
<dbReference type="PANTHER" id="PTHR23149">
    <property type="entry name" value="G PATCH DOMAIN CONTAINING PROTEIN"/>
    <property type="match status" value="1"/>
</dbReference>
<gene>
    <name evidence="3" type="ORF">DL89DRAFT_282506</name>
</gene>
<evidence type="ECO:0000256" key="1">
    <source>
        <dbReference type="SAM" id="MobiDB-lite"/>
    </source>
</evidence>
<dbReference type="RefSeq" id="XP_040745871.1">
    <property type="nucleotide sequence ID" value="XM_040889690.1"/>
</dbReference>
<dbReference type="InterPro" id="IPR000467">
    <property type="entry name" value="G_patch_dom"/>
</dbReference>
<dbReference type="EMBL" id="MCFD01000003">
    <property type="protein sequence ID" value="ORX72447.1"/>
    <property type="molecule type" value="Genomic_DNA"/>
</dbReference>
<comment type="caution">
    <text evidence="3">The sequence shown here is derived from an EMBL/GenBank/DDBJ whole genome shotgun (WGS) entry which is preliminary data.</text>
</comment>
<protein>
    <recommendedName>
        <fullName evidence="2">G-patch domain-containing protein</fullName>
    </recommendedName>
</protein>
<dbReference type="GO" id="GO:0003676">
    <property type="term" value="F:nucleic acid binding"/>
    <property type="evidence" value="ECO:0007669"/>
    <property type="project" value="InterPro"/>
</dbReference>
<dbReference type="PANTHER" id="PTHR23149:SF9">
    <property type="entry name" value="G PATCH DOMAIN-CONTAINING PROTEIN 4"/>
    <property type="match status" value="1"/>
</dbReference>
<proteinExistence type="predicted"/>
<dbReference type="GO" id="GO:0005730">
    <property type="term" value="C:nucleolus"/>
    <property type="evidence" value="ECO:0007669"/>
    <property type="project" value="TreeGrafter"/>
</dbReference>
<feature type="domain" description="G-patch" evidence="2">
    <location>
        <begin position="2"/>
        <end position="48"/>
    </location>
</feature>
<organism evidence="3 4">
    <name type="scientific">Linderina pennispora</name>
    <dbReference type="NCBI Taxonomy" id="61395"/>
    <lineage>
        <taxon>Eukaryota</taxon>
        <taxon>Fungi</taxon>
        <taxon>Fungi incertae sedis</taxon>
        <taxon>Zoopagomycota</taxon>
        <taxon>Kickxellomycotina</taxon>
        <taxon>Kickxellomycetes</taxon>
        <taxon>Kickxellales</taxon>
        <taxon>Kickxellaceae</taxon>
        <taxon>Linderina</taxon>
    </lineage>
</organism>
<dbReference type="PROSITE" id="PS50174">
    <property type="entry name" value="G_PATCH"/>
    <property type="match status" value="1"/>
</dbReference>
<name>A0A1Y1WG26_9FUNG</name>
<evidence type="ECO:0000313" key="3">
    <source>
        <dbReference type="EMBL" id="ORX72447.1"/>
    </source>
</evidence>
<dbReference type="AlphaFoldDB" id="A0A1Y1WG26"/>
<dbReference type="InterPro" id="IPR050656">
    <property type="entry name" value="PINX1"/>
</dbReference>
<dbReference type="Proteomes" id="UP000193922">
    <property type="component" value="Unassembled WGS sequence"/>
</dbReference>
<keyword evidence="4" id="KW-1185">Reference proteome</keyword>